<dbReference type="SUPFAM" id="SSF55961">
    <property type="entry name" value="Bet v1-like"/>
    <property type="match status" value="1"/>
</dbReference>
<dbReference type="CDD" id="cd07822">
    <property type="entry name" value="SRPBCC_4"/>
    <property type="match status" value="1"/>
</dbReference>
<dbReference type="Proteomes" id="UP000199021">
    <property type="component" value="Unassembled WGS sequence"/>
</dbReference>
<organism evidence="1 2">
    <name type="scientific">Neolewinella agarilytica</name>
    <dbReference type="NCBI Taxonomy" id="478744"/>
    <lineage>
        <taxon>Bacteria</taxon>
        <taxon>Pseudomonadati</taxon>
        <taxon>Bacteroidota</taxon>
        <taxon>Saprospiria</taxon>
        <taxon>Saprospirales</taxon>
        <taxon>Lewinellaceae</taxon>
        <taxon>Neolewinella</taxon>
    </lineage>
</organism>
<dbReference type="PANTHER" id="PTHR36166:SF1">
    <property type="entry name" value="SRPBCC DOMAIN-CONTAINING PROTEIN"/>
    <property type="match status" value="1"/>
</dbReference>
<dbReference type="InParanoid" id="A0A1H9GA95"/>
<reference evidence="2" key="1">
    <citation type="submission" date="2016-10" db="EMBL/GenBank/DDBJ databases">
        <authorList>
            <person name="Varghese N."/>
            <person name="Submissions S."/>
        </authorList>
    </citation>
    <scope>NUCLEOTIDE SEQUENCE [LARGE SCALE GENOMIC DNA]</scope>
    <source>
        <strain evidence="2">DSM 24740</strain>
    </source>
</reference>
<gene>
    <name evidence="1" type="ORF">SAMN05444359_110101</name>
</gene>
<name>A0A1H9GA95_9BACT</name>
<evidence type="ECO:0000313" key="1">
    <source>
        <dbReference type="EMBL" id="SEQ46984.1"/>
    </source>
</evidence>
<accession>A0A1H9GA95</accession>
<evidence type="ECO:0000313" key="2">
    <source>
        <dbReference type="Proteomes" id="UP000199021"/>
    </source>
</evidence>
<dbReference type="InterPro" id="IPR023393">
    <property type="entry name" value="START-like_dom_sf"/>
</dbReference>
<keyword evidence="2" id="KW-1185">Reference proteome</keyword>
<sequence>MLQLDTVIELPVSSHEVWAELTDFSKYPSWNPLITSVSGNWQVGNTVTITQNGVDSLSEVLVVKPGKELRWGGRICSGWLFDGEHYFLLTQNGDGTTTVVHGEKFTGVLVPLMEAKLMKAAKSGLMAMNEAFSKRFS</sequence>
<dbReference type="Gene3D" id="3.30.530.20">
    <property type="match status" value="1"/>
</dbReference>
<dbReference type="PANTHER" id="PTHR36166">
    <property type="entry name" value="CHROMOSOME 9, WHOLE GENOME SHOTGUN SEQUENCE"/>
    <property type="match status" value="1"/>
</dbReference>
<evidence type="ECO:0008006" key="3">
    <source>
        <dbReference type="Google" id="ProtNLM"/>
    </source>
</evidence>
<proteinExistence type="predicted"/>
<protein>
    <recommendedName>
        <fullName evidence="3">Polyketide cyclase / dehydrase and lipid transport</fullName>
    </recommendedName>
</protein>
<dbReference type="Pfam" id="PF10604">
    <property type="entry name" value="Polyketide_cyc2"/>
    <property type="match status" value="1"/>
</dbReference>
<dbReference type="OrthoDB" id="191189at2"/>
<dbReference type="STRING" id="478744.SAMN05444359_110101"/>
<dbReference type="EMBL" id="FOFB01000010">
    <property type="protein sequence ID" value="SEQ46984.1"/>
    <property type="molecule type" value="Genomic_DNA"/>
</dbReference>
<dbReference type="AlphaFoldDB" id="A0A1H9GA95"/>
<dbReference type="RefSeq" id="WP_090168128.1">
    <property type="nucleotide sequence ID" value="NZ_FOFB01000010.1"/>
</dbReference>
<dbReference type="InterPro" id="IPR019587">
    <property type="entry name" value="Polyketide_cyclase/dehydratase"/>
</dbReference>